<proteinExistence type="predicted"/>
<evidence type="ECO:0000313" key="3">
    <source>
        <dbReference type="Proteomes" id="UP001141327"/>
    </source>
</evidence>
<gene>
    <name evidence="2" type="ORF">PAPYR_13200</name>
</gene>
<protein>
    <submittedName>
        <fullName evidence="2">Uncharacterized protein</fullName>
    </submittedName>
</protein>
<evidence type="ECO:0000256" key="1">
    <source>
        <dbReference type="SAM" id="MobiDB-lite"/>
    </source>
</evidence>
<keyword evidence="3" id="KW-1185">Reference proteome</keyword>
<organism evidence="2 3">
    <name type="scientific">Paratrimastix pyriformis</name>
    <dbReference type="NCBI Taxonomy" id="342808"/>
    <lineage>
        <taxon>Eukaryota</taxon>
        <taxon>Metamonada</taxon>
        <taxon>Preaxostyla</taxon>
        <taxon>Paratrimastigidae</taxon>
        <taxon>Paratrimastix</taxon>
    </lineage>
</organism>
<name>A0ABQ8U0M2_9EUKA</name>
<feature type="compositionally biased region" description="Low complexity" evidence="1">
    <location>
        <begin position="54"/>
        <end position="72"/>
    </location>
</feature>
<evidence type="ECO:0000313" key="2">
    <source>
        <dbReference type="EMBL" id="KAJ4452589.1"/>
    </source>
</evidence>
<reference evidence="2" key="1">
    <citation type="journal article" date="2022" name="bioRxiv">
        <title>Genomics of Preaxostyla Flagellates Illuminates Evolutionary Transitions and the Path Towards Mitochondrial Loss.</title>
        <authorList>
            <person name="Novak L.V.F."/>
            <person name="Treitli S.C."/>
            <person name="Pyrih J."/>
            <person name="Halakuc P."/>
            <person name="Pipaliya S.V."/>
            <person name="Vacek V."/>
            <person name="Brzon O."/>
            <person name="Soukal P."/>
            <person name="Eme L."/>
            <person name="Dacks J.B."/>
            <person name="Karnkowska A."/>
            <person name="Elias M."/>
            <person name="Hampl V."/>
        </authorList>
    </citation>
    <scope>NUCLEOTIDE SEQUENCE</scope>
    <source>
        <strain evidence="2">RCP-MX</strain>
    </source>
</reference>
<feature type="region of interest" description="Disordered" evidence="1">
    <location>
        <begin position="30"/>
        <end position="72"/>
    </location>
</feature>
<sequence>MPPRSGRAVLHRSRLAHAGGYHPAYLTSYDGAQVPTGRPLRHVSPPGIPPDPGAPQTQAPGGPLGALPTGSV</sequence>
<comment type="caution">
    <text evidence="2">The sequence shown here is derived from an EMBL/GenBank/DDBJ whole genome shotgun (WGS) entry which is preliminary data.</text>
</comment>
<dbReference type="Proteomes" id="UP001141327">
    <property type="component" value="Unassembled WGS sequence"/>
</dbReference>
<dbReference type="EMBL" id="JAPMOS010000443">
    <property type="protein sequence ID" value="KAJ4452589.1"/>
    <property type="molecule type" value="Genomic_DNA"/>
</dbReference>
<accession>A0ABQ8U0M2</accession>